<feature type="compositionally biased region" description="Basic residues" evidence="1">
    <location>
        <begin position="170"/>
        <end position="191"/>
    </location>
</feature>
<dbReference type="EMBL" id="AMZH03018626">
    <property type="protein sequence ID" value="RRT41381.1"/>
    <property type="molecule type" value="Genomic_DNA"/>
</dbReference>
<comment type="caution">
    <text evidence="3">The sequence shown here is derived from an EMBL/GenBank/DDBJ whole genome shotgun (WGS) entry which is preliminary data.</text>
</comment>
<feature type="transmembrane region" description="Helical" evidence="2">
    <location>
        <begin position="95"/>
        <end position="116"/>
    </location>
</feature>
<feature type="region of interest" description="Disordered" evidence="1">
    <location>
        <begin position="162"/>
        <end position="205"/>
    </location>
</feature>
<accession>A0A426XPK6</accession>
<feature type="transmembrane region" description="Helical" evidence="2">
    <location>
        <begin position="63"/>
        <end position="89"/>
    </location>
</feature>
<keyword evidence="2" id="KW-0472">Membrane</keyword>
<protein>
    <submittedName>
        <fullName evidence="3">Uncharacterized protein</fullName>
    </submittedName>
</protein>
<keyword evidence="2" id="KW-1133">Transmembrane helix</keyword>
<dbReference type="PANTHER" id="PTHR45270">
    <property type="entry name" value="OS03G0832900 PROTEIN"/>
    <property type="match status" value="1"/>
</dbReference>
<sequence>MDRHCRLVYGWVTVARGFLFGLLLRWRDSVVGGLRSLVTLGTTALFVILWSCFLCLTPVTSLVYGAAAAAVHYLGFTPGLMIVGFYGILIVWTYGYVWITTMLLIVGGMKIILPYLGCRYADRPLPGGSAKNQPSVVDFDRRRPIEGEINCRRSIEGEIDHRRSIEREKGKKKKKRKRRKKEKRRRRKNTQRPRAVLARVPSPPVGCQCPRAVL</sequence>
<evidence type="ECO:0000256" key="2">
    <source>
        <dbReference type="SAM" id="Phobius"/>
    </source>
</evidence>
<feature type="transmembrane region" description="Helical" evidence="2">
    <location>
        <begin position="7"/>
        <end position="24"/>
    </location>
</feature>
<evidence type="ECO:0000256" key="1">
    <source>
        <dbReference type="SAM" id="MobiDB-lite"/>
    </source>
</evidence>
<reference evidence="3 4" key="1">
    <citation type="journal article" date="2014" name="Agronomy (Basel)">
        <title>A Draft Genome Sequence for Ensete ventricosum, the Drought-Tolerant Tree Against Hunger.</title>
        <authorList>
            <person name="Harrison J."/>
            <person name="Moore K.A."/>
            <person name="Paszkiewicz K."/>
            <person name="Jones T."/>
            <person name="Grant M."/>
            <person name="Ambacheew D."/>
            <person name="Muzemil S."/>
            <person name="Studholme D.J."/>
        </authorList>
    </citation>
    <scope>NUCLEOTIDE SEQUENCE [LARGE SCALE GENOMIC DNA]</scope>
</reference>
<feature type="non-terminal residue" evidence="3">
    <location>
        <position position="214"/>
    </location>
</feature>
<name>A0A426XPK6_ENSVE</name>
<evidence type="ECO:0000313" key="4">
    <source>
        <dbReference type="Proteomes" id="UP000287651"/>
    </source>
</evidence>
<evidence type="ECO:0000313" key="3">
    <source>
        <dbReference type="EMBL" id="RRT41381.1"/>
    </source>
</evidence>
<organism evidence="3 4">
    <name type="scientific">Ensete ventricosum</name>
    <name type="common">Abyssinian banana</name>
    <name type="synonym">Musa ensete</name>
    <dbReference type="NCBI Taxonomy" id="4639"/>
    <lineage>
        <taxon>Eukaryota</taxon>
        <taxon>Viridiplantae</taxon>
        <taxon>Streptophyta</taxon>
        <taxon>Embryophyta</taxon>
        <taxon>Tracheophyta</taxon>
        <taxon>Spermatophyta</taxon>
        <taxon>Magnoliopsida</taxon>
        <taxon>Liliopsida</taxon>
        <taxon>Zingiberales</taxon>
        <taxon>Musaceae</taxon>
        <taxon>Ensete</taxon>
    </lineage>
</organism>
<gene>
    <name evidence="3" type="ORF">B296_00042183</name>
</gene>
<keyword evidence="2" id="KW-0812">Transmembrane</keyword>
<dbReference type="AlphaFoldDB" id="A0A426XPK6"/>
<dbReference type="PANTHER" id="PTHR45270:SF1">
    <property type="entry name" value="CHAPERONE DNAJ-DOMAIN SUPERFAMILY PROTEIN"/>
    <property type="match status" value="1"/>
</dbReference>
<feature type="transmembrane region" description="Helical" evidence="2">
    <location>
        <begin position="36"/>
        <end position="56"/>
    </location>
</feature>
<dbReference type="Proteomes" id="UP000287651">
    <property type="component" value="Unassembled WGS sequence"/>
</dbReference>
<proteinExistence type="predicted"/>